<dbReference type="SUPFAM" id="SSF55681">
    <property type="entry name" value="Class II aaRS and biotin synthetases"/>
    <property type="match status" value="1"/>
</dbReference>
<dbReference type="InterPro" id="IPR006195">
    <property type="entry name" value="aa-tRNA-synth_II"/>
</dbReference>
<dbReference type="Gene3D" id="2.40.50.140">
    <property type="entry name" value="Nucleic acid-binding proteins"/>
    <property type="match status" value="1"/>
</dbReference>
<feature type="domain" description="Aminoacyl-transfer RNA synthetases class-II family profile" evidence="9">
    <location>
        <begin position="145"/>
        <end position="457"/>
    </location>
</feature>
<dbReference type="NCBIfam" id="NF003037">
    <property type="entry name" value="PRK03932.1"/>
    <property type="match status" value="1"/>
</dbReference>
<dbReference type="EMBL" id="RQXS01000119">
    <property type="protein sequence ID" value="RZN54004.1"/>
    <property type="molecule type" value="Genomic_DNA"/>
</dbReference>
<dbReference type="STRING" id="728.VY92_07675"/>
<gene>
    <name evidence="8 11" type="primary">asnS</name>
    <name evidence="10" type="ORF">EIG79_12245</name>
    <name evidence="11" type="ORF">NCTC10926_00767</name>
</gene>
<dbReference type="InterPro" id="IPR012340">
    <property type="entry name" value="NA-bd_OB-fold"/>
</dbReference>
<keyword evidence="5 8" id="KW-0067">ATP-binding</keyword>
<keyword evidence="6 8" id="KW-0648">Protein biosynthesis</keyword>
<dbReference type="InterPro" id="IPR004522">
    <property type="entry name" value="Asn-tRNA-ligase"/>
</dbReference>
<keyword evidence="7 8" id="KW-0030">Aminoacyl-tRNA synthetase</keyword>
<dbReference type="Pfam" id="PF00152">
    <property type="entry name" value="tRNA-synt_2"/>
    <property type="match status" value="1"/>
</dbReference>
<keyword evidence="2 8" id="KW-0963">Cytoplasm</keyword>
<evidence type="ECO:0000313" key="11">
    <source>
        <dbReference type="EMBL" id="SUU97380.1"/>
    </source>
</evidence>
<dbReference type="NCBIfam" id="TIGR00457">
    <property type="entry name" value="asnS"/>
    <property type="match status" value="1"/>
</dbReference>
<protein>
    <recommendedName>
        <fullName evidence="8">Asparagine--tRNA ligase</fullName>
        <ecNumber evidence="8">6.1.1.22</ecNumber>
    </recommendedName>
    <alternativeName>
        <fullName evidence="8">Asparaginyl-tRNA synthetase</fullName>
        <shortName evidence="8">AsnRS</shortName>
    </alternativeName>
</protein>
<evidence type="ECO:0000256" key="1">
    <source>
        <dbReference type="ARBA" id="ARBA00008226"/>
    </source>
</evidence>
<dbReference type="PRINTS" id="PR01042">
    <property type="entry name" value="TRNASYNTHASP"/>
</dbReference>
<accession>A0A0F5EYL0</accession>
<dbReference type="RefSeq" id="WP_046098171.1">
    <property type="nucleotide sequence ID" value="NZ_LAEN01000031.1"/>
</dbReference>
<organism evidence="10 13">
    <name type="scientific">Avibacterium paragallinarum</name>
    <name type="common">Haemophilus gallinarum</name>
    <dbReference type="NCBI Taxonomy" id="728"/>
    <lineage>
        <taxon>Bacteria</taxon>
        <taxon>Pseudomonadati</taxon>
        <taxon>Pseudomonadota</taxon>
        <taxon>Gammaproteobacteria</taxon>
        <taxon>Pasteurellales</taxon>
        <taxon>Pasteurellaceae</taxon>
        <taxon>Avibacterium</taxon>
    </lineage>
</organism>
<dbReference type="GO" id="GO:0005737">
    <property type="term" value="C:cytoplasm"/>
    <property type="evidence" value="ECO:0007669"/>
    <property type="project" value="UniProtKB-SubCell"/>
</dbReference>
<dbReference type="CDD" id="cd00776">
    <property type="entry name" value="AsxRS_core"/>
    <property type="match status" value="1"/>
</dbReference>
<evidence type="ECO:0000256" key="2">
    <source>
        <dbReference type="ARBA" id="ARBA00022490"/>
    </source>
</evidence>
<sequence length="467" mass="52986">MIQIAPIVDVLQGKIQIGDQVTVRGWVRTRRDSKAGLSFVAVYDGSCFDPIQVIVNSDIANYQNEILRLTTGCSVIVTGKVVESPAQGQAVELQAENVEVTGWVEDPDTYPMAAKRHSIEYLREVAHLRPRTNIIGAVARVRHCLAQAIHRFFHEQGFYWVATPLITASDTEGAGEMFRVSTLDLENLPRTEQGAVDFSQDFFGKEAFLTVSGQLNGETYACALSKIYTFGPTFRAENSNTTRHLAEFWMVEPEMAFADLNDNAKLAEDMLKYVFRAVLAERKDDLKFFEKHVDKDVISRLENFINSDFAQIDYTDAIEILLKSGKKFEFPVSWGIDLSSEHERYLAEEYFKSPVVVKNYPKDIKAFYMRLNDDGKTVAAMDVLAPGIGEIIGGSQREERLEVLDKRMLEMGLNPEDYWWYRDLRRYGTVPHSGFGLGFERLIVYVTGVQNIRDVIPFPRAPRNANF</sequence>
<evidence type="ECO:0000256" key="8">
    <source>
        <dbReference type="HAMAP-Rule" id="MF_00534"/>
    </source>
</evidence>
<dbReference type="InterPro" id="IPR002312">
    <property type="entry name" value="Asp/Asn-tRNA-synth_IIb"/>
</dbReference>
<dbReference type="FunFam" id="3.30.930.10:FF:000016">
    <property type="entry name" value="Asparagine--tRNA ligase"/>
    <property type="match status" value="1"/>
</dbReference>
<dbReference type="Pfam" id="PF01336">
    <property type="entry name" value="tRNA_anti-codon"/>
    <property type="match status" value="1"/>
</dbReference>
<dbReference type="InterPro" id="IPR004365">
    <property type="entry name" value="NA-bd_OB_tRNA"/>
</dbReference>
<comment type="subcellular location">
    <subcellularLocation>
        <location evidence="8">Cytoplasm</location>
    </subcellularLocation>
</comment>
<dbReference type="AlphaFoldDB" id="A0A0F5EYL0"/>
<dbReference type="PANTHER" id="PTHR22594:SF34">
    <property type="entry name" value="ASPARAGINE--TRNA LIGASE, MITOCHONDRIAL-RELATED"/>
    <property type="match status" value="1"/>
</dbReference>
<dbReference type="Gene3D" id="3.30.930.10">
    <property type="entry name" value="Bira Bifunctional Protein, Domain 2"/>
    <property type="match status" value="1"/>
</dbReference>
<dbReference type="InterPro" id="IPR045864">
    <property type="entry name" value="aa-tRNA-synth_II/BPL/LPL"/>
</dbReference>
<evidence type="ECO:0000256" key="7">
    <source>
        <dbReference type="ARBA" id="ARBA00023146"/>
    </source>
</evidence>
<dbReference type="InterPro" id="IPR004364">
    <property type="entry name" value="Aa-tRNA-synt_II"/>
</dbReference>
<reference evidence="10 13" key="2">
    <citation type="submission" date="2018-11" db="EMBL/GenBank/DDBJ databases">
        <title>Sequencing Av. paragallinarum serogroups.</title>
        <authorList>
            <person name="Hellmuth J.E."/>
            <person name="Boucher C.E."/>
            <person name="Cason E.D."/>
        </authorList>
    </citation>
    <scope>NUCLEOTIDE SEQUENCE [LARGE SCALE GENOMIC DNA]</scope>
    <source>
        <strain evidence="10 13">SA-3</strain>
    </source>
</reference>
<evidence type="ECO:0000313" key="10">
    <source>
        <dbReference type="EMBL" id="RZN54004.1"/>
    </source>
</evidence>
<dbReference type="GO" id="GO:0004816">
    <property type="term" value="F:asparagine-tRNA ligase activity"/>
    <property type="evidence" value="ECO:0007669"/>
    <property type="project" value="UniProtKB-UniRule"/>
</dbReference>
<evidence type="ECO:0000313" key="13">
    <source>
        <dbReference type="Proteomes" id="UP000294229"/>
    </source>
</evidence>
<evidence type="ECO:0000313" key="12">
    <source>
        <dbReference type="Proteomes" id="UP000254620"/>
    </source>
</evidence>
<comment type="similarity">
    <text evidence="1 8">Belongs to the class-II aminoacyl-tRNA synthetase family.</text>
</comment>
<keyword evidence="4 8" id="KW-0547">Nucleotide-binding</keyword>
<dbReference type="OrthoDB" id="9762036at2"/>
<dbReference type="EC" id="6.1.1.22" evidence="8"/>
<evidence type="ECO:0000259" key="9">
    <source>
        <dbReference type="PROSITE" id="PS50862"/>
    </source>
</evidence>
<evidence type="ECO:0000256" key="5">
    <source>
        <dbReference type="ARBA" id="ARBA00022840"/>
    </source>
</evidence>
<dbReference type="Proteomes" id="UP000294229">
    <property type="component" value="Unassembled WGS sequence"/>
</dbReference>
<dbReference type="HAMAP" id="MF_00534">
    <property type="entry name" value="Asn_tRNA_synth"/>
    <property type="match status" value="1"/>
</dbReference>
<dbReference type="eggNOG" id="COG0017">
    <property type="taxonomic scope" value="Bacteria"/>
</dbReference>
<dbReference type="SUPFAM" id="SSF50249">
    <property type="entry name" value="Nucleic acid-binding proteins"/>
    <property type="match status" value="1"/>
</dbReference>
<name>A0A0F5EYL0_AVIPA</name>
<dbReference type="GO" id="GO:0003676">
    <property type="term" value="F:nucleic acid binding"/>
    <property type="evidence" value="ECO:0007669"/>
    <property type="project" value="InterPro"/>
</dbReference>
<dbReference type="Proteomes" id="UP000254620">
    <property type="component" value="Unassembled WGS sequence"/>
</dbReference>
<comment type="subunit">
    <text evidence="8">Homodimer.</text>
</comment>
<keyword evidence="3 8" id="KW-0436">Ligase</keyword>
<dbReference type="PANTHER" id="PTHR22594">
    <property type="entry name" value="ASPARTYL/LYSYL-TRNA SYNTHETASE"/>
    <property type="match status" value="1"/>
</dbReference>
<dbReference type="GO" id="GO:0005524">
    <property type="term" value="F:ATP binding"/>
    <property type="evidence" value="ECO:0007669"/>
    <property type="project" value="UniProtKB-UniRule"/>
</dbReference>
<dbReference type="GO" id="GO:0006421">
    <property type="term" value="P:asparaginyl-tRNA aminoacylation"/>
    <property type="evidence" value="ECO:0007669"/>
    <property type="project" value="UniProtKB-UniRule"/>
</dbReference>
<dbReference type="EMBL" id="UFSW01000001">
    <property type="protein sequence ID" value="SUU97380.1"/>
    <property type="molecule type" value="Genomic_DNA"/>
</dbReference>
<comment type="catalytic activity">
    <reaction evidence="8">
        <text>tRNA(Asn) + L-asparagine + ATP = L-asparaginyl-tRNA(Asn) + AMP + diphosphate + H(+)</text>
        <dbReference type="Rhea" id="RHEA:11180"/>
        <dbReference type="Rhea" id="RHEA-COMP:9659"/>
        <dbReference type="Rhea" id="RHEA-COMP:9674"/>
        <dbReference type="ChEBI" id="CHEBI:15378"/>
        <dbReference type="ChEBI" id="CHEBI:30616"/>
        <dbReference type="ChEBI" id="CHEBI:33019"/>
        <dbReference type="ChEBI" id="CHEBI:58048"/>
        <dbReference type="ChEBI" id="CHEBI:78442"/>
        <dbReference type="ChEBI" id="CHEBI:78515"/>
        <dbReference type="ChEBI" id="CHEBI:456215"/>
        <dbReference type="EC" id="6.1.1.22"/>
    </reaction>
</comment>
<dbReference type="CDD" id="cd04318">
    <property type="entry name" value="EcAsnRS_like_N"/>
    <property type="match status" value="1"/>
</dbReference>
<proteinExistence type="inferred from homology"/>
<dbReference type="PROSITE" id="PS50862">
    <property type="entry name" value="AA_TRNA_LIGASE_II"/>
    <property type="match status" value="1"/>
</dbReference>
<evidence type="ECO:0000256" key="3">
    <source>
        <dbReference type="ARBA" id="ARBA00022598"/>
    </source>
</evidence>
<evidence type="ECO:0000256" key="4">
    <source>
        <dbReference type="ARBA" id="ARBA00022741"/>
    </source>
</evidence>
<evidence type="ECO:0000256" key="6">
    <source>
        <dbReference type="ARBA" id="ARBA00022917"/>
    </source>
</evidence>
<reference evidence="11 12" key="1">
    <citation type="submission" date="2018-06" db="EMBL/GenBank/DDBJ databases">
        <authorList>
            <consortium name="Pathogen Informatics"/>
            <person name="Doyle S."/>
        </authorList>
    </citation>
    <scope>NUCLEOTIDE SEQUENCE [LARGE SCALE GENOMIC DNA]</scope>
    <source>
        <strain evidence="11 12">NCTC10926</strain>
    </source>
</reference>